<dbReference type="InterPro" id="IPR000178">
    <property type="entry name" value="TF_IF2_bacterial-like"/>
</dbReference>
<dbReference type="CDD" id="cd03702">
    <property type="entry name" value="IF2_mtIF2_II"/>
    <property type="match status" value="1"/>
</dbReference>
<keyword evidence="7" id="KW-0496">Mitochondrion</keyword>
<dbReference type="InterPro" id="IPR036925">
    <property type="entry name" value="TIF_IF2_dom3_sf"/>
</dbReference>
<evidence type="ECO:0000256" key="5">
    <source>
        <dbReference type="ARBA" id="ARBA00022917"/>
    </source>
</evidence>
<evidence type="ECO:0000313" key="13">
    <source>
        <dbReference type="Proteomes" id="UP001233172"/>
    </source>
</evidence>
<dbReference type="GO" id="GO:0005739">
    <property type="term" value="C:mitochondrion"/>
    <property type="evidence" value="ECO:0007669"/>
    <property type="project" value="UniProtKB-SubCell"/>
</dbReference>
<dbReference type="GO" id="GO:0005525">
    <property type="term" value="F:GTP binding"/>
    <property type="evidence" value="ECO:0007669"/>
    <property type="project" value="UniProtKB-KW"/>
</dbReference>
<evidence type="ECO:0000256" key="2">
    <source>
        <dbReference type="ARBA" id="ARBA00007733"/>
    </source>
</evidence>
<evidence type="ECO:0000256" key="9">
    <source>
        <dbReference type="ARBA" id="ARBA00025162"/>
    </source>
</evidence>
<dbReference type="Gene3D" id="3.40.50.10050">
    <property type="entry name" value="Translation initiation factor IF- 2, domain 3"/>
    <property type="match status" value="1"/>
</dbReference>
<dbReference type="HAMAP" id="MF_00100_B">
    <property type="entry name" value="IF_2_B"/>
    <property type="match status" value="1"/>
</dbReference>
<dbReference type="SUPFAM" id="SSF50447">
    <property type="entry name" value="Translation proteins"/>
    <property type="match status" value="2"/>
</dbReference>
<comment type="similarity">
    <text evidence="2">Belongs to the TRAFAC class translation factor GTPase superfamily. Classic translation factor GTPase family. IF-2 subfamily.</text>
</comment>
<feature type="domain" description="Tr-type G" evidence="11">
    <location>
        <begin position="175"/>
        <end position="345"/>
    </location>
</feature>
<evidence type="ECO:0000256" key="1">
    <source>
        <dbReference type="ARBA" id="ARBA00004173"/>
    </source>
</evidence>
<comment type="function">
    <text evidence="9">One of the essential components for the initiation of protein synthesis. Protects formylmethionyl-tRNA from spontaneous hydrolysis and promotes its binding to the 30S ribosomal subunits. Also involved in the hydrolysis of GTP during the formation of the 70S ribosomal complex.</text>
</comment>
<comment type="subcellular location">
    <subcellularLocation>
        <location evidence="1">Mitochondrion</location>
    </subcellularLocation>
</comment>
<accession>A0AAD8B3Y8</accession>
<evidence type="ECO:0000256" key="7">
    <source>
        <dbReference type="ARBA" id="ARBA00023128"/>
    </source>
</evidence>
<evidence type="ECO:0000256" key="3">
    <source>
        <dbReference type="ARBA" id="ARBA00022540"/>
    </source>
</evidence>
<dbReference type="FunFam" id="3.40.50.300:FF:000019">
    <property type="entry name" value="Translation initiation factor IF-2"/>
    <property type="match status" value="1"/>
</dbReference>
<name>A0AAD8B3Y8_BIOPF</name>
<dbReference type="Pfam" id="PF00009">
    <property type="entry name" value="GTP_EFTU"/>
    <property type="match status" value="1"/>
</dbReference>
<keyword evidence="6" id="KW-0809">Transit peptide</keyword>
<dbReference type="InterPro" id="IPR023115">
    <property type="entry name" value="TIF_IF2_dom3"/>
</dbReference>
<dbReference type="NCBIfam" id="TIGR00231">
    <property type="entry name" value="small_GTP"/>
    <property type="match status" value="1"/>
</dbReference>
<keyword evidence="8" id="KW-0342">GTP-binding</keyword>
<protein>
    <recommendedName>
        <fullName evidence="10">Translation initiation factor IF-2, mitochondrial</fullName>
    </recommendedName>
</protein>
<dbReference type="GO" id="GO:0003743">
    <property type="term" value="F:translation initiation factor activity"/>
    <property type="evidence" value="ECO:0007669"/>
    <property type="project" value="UniProtKB-KW"/>
</dbReference>
<dbReference type="InterPro" id="IPR005225">
    <property type="entry name" value="Small_GTP-bd"/>
</dbReference>
<dbReference type="Gene3D" id="3.40.50.300">
    <property type="entry name" value="P-loop containing nucleotide triphosphate hydrolases"/>
    <property type="match status" value="1"/>
</dbReference>
<dbReference type="Proteomes" id="UP001233172">
    <property type="component" value="Unassembled WGS sequence"/>
</dbReference>
<evidence type="ECO:0000256" key="6">
    <source>
        <dbReference type="ARBA" id="ARBA00022946"/>
    </source>
</evidence>
<dbReference type="InterPro" id="IPR044145">
    <property type="entry name" value="IF2_II"/>
</dbReference>
<dbReference type="InterPro" id="IPR053905">
    <property type="entry name" value="EF-G-like_DII"/>
</dbReference>
<dbReference type="PANTHER" id="PTHR43381:SF20">
    <property type="entry name" value="TRANSLATION INITIATION FACTOR IF-2, MITOCHONDRIAL"/>
    <property type="match status" value="1"/>
</dbReference>
<evidence type="ECO:0000259" key="11">
    <source>
        <dbReference type="PROSITE" id="PS51722"/>
    </source>
</evidence>
<reference evidence="12" key="1">
    <citation type="journal article" date="2023" name="PLoS Negl. Trop. Dis.">
        <title>A genome sequence for Biomphalaria pfeifferi, the major vector snail for the human-infecting parasite Schistosoma mansoni.</title>
        <authorList>
            <person name="Bu L."/>
            <person name="Lu L."/>
            <person name="Laidemitt M.R."/>
            <person name="Zhang S.M."/>
            <person name="Mutuku M."/>
            <person name="Mkoji G."/>
            <person name="Steinauer M."/>
            <person name="Loker E.S."/>
        </authorList>
    </citation>
    <scope>NUCLEOTIDE SEQUENCE</scope>
    <source>
        <strain evidence="12">KasaAsao</strain>
    </source>
</reference>
<dbReference type="EMBL" id="JASAOG010000148">
    <property type="protein sequence ID" value="KAK0047606.1"/>
    <property type="molecule type" value="Genomic_DNA"/>
</dbReference>
<dbReference type="Pfam" id="PF22042">
    <property type="entry name" value="EF-G_D2"/>
    <property type="match status" value="1"/>
</dbReference>
<dbReference type="InterPro" id="IPR009000">
    <property type="entry name" value="Transl_B-barrel_sf"/>
</dbReference>
<dbReference type="InterPro" id="IPR015760">
    <property type="entry name" value="TIF_IF2"/>
</dbReference>
<gene>
    <name evidence="12" type="ORF">Bpfe_022911</name>
</gene>
<organism evidence="12 13">
    <name type="scientific">Biomphalaria pfeifferi</name>
    <name type="common">Bloodfluke planorb</name>
    <name type="synonym">Freshwater snail</name>
    <dbReference type="NCBI Taxonomy" id="112525"/>
    <lineage>
        <taxon>Eukaryota</taxon>
        <taxon>Metazoa</taxon>
        <taxon>Spiralia</taxon>
        <taxon>Lophotrochozoa</taxon>
        <taxon>Mollusca</taxon>
        <taxon>Gastropoda</taxon>
        <taxon>Heterobranchia</taxon>
        <taxon>Euthyneura</taxon>
        <taxon>Panpulmonata</taxon>
        <taxon>Hygrophila</taxon>
        <taxon>Lymnaeoidea</taxon>
        <taxon>Planorbidae</taxon>
        <taxon>Biomphalaria</taxon>
    </lineage>
</organism>
<dbReference type="FunFam" id="2.40.30.10:FF:000008">
    <property type="entry name" value="Translation initiation factor IF-2"/>
    <property type="match status" value="1"/>
</dbReference>
<dbReference type="SUPFAM" id="SSF52540">
    <property type="entry name" value="P-loop containing nucleoside triphosphate hydrolases"/>
    <property type="match status" value="1"/>
</dbReference>
<evidence type="ECO:0000256" key="8">
    <source>
        <dbReference type="ARBA" id="ARBA00023134"/>
    </source>
</evidence>
<dbReference type="PROSITE" id="PS51722">
    <property type="entry name" value="G_TR_2"/>
    <property type="match status" value="1"/>
</dbReference>
<dbReference type="CDD" id="cd03692">
    <property type="entry name" value="mtIF2_IVc"/>
    <property type="match status" value="1"/>
</dbReference>
<dbReference type="SUPFAM" id="SSF52156">
    <property type="entry name" value="Initiation factor IF2/eIF5b, domain 3"/>
    <property type="match status" value="1"/>
</dbReference>
<dbReference type="GO" id="GO:0003924">
    <property type="term" value="F:GTPase activity"/>
    <property type="evidence" value="ECO:0007669"/>
    <property type="project" value="InterPro"/>
</dbReference>
<dbReference type="PANTHER" id="PTHR43381">
    <property type="entry name" value="TRANSLATION INITIATION FACTOR IF-2-RELATED"/>
    <property type="match status" value="1"/>
</dbReference>
<evidence type="ECO:0000313" key="12">
    <source>
        <dbReference type="EMBL" id="KAK0047606.1"/>
    </source>
</evidence>
<dbReference type="InterPro" id="IPR027417">
    <property type="entry name" value="P-loop_NTPase"/>
</dbReference>
<sequence>MATWCLLGGLLKRIKYGKISNDVFSAINRLQTSEHKLFLRKLNISSFYINSARTLYTSNAYLGHKSPKGKISKKDPLKTNKSIKLGKAYIHEQMTIAEVSRALNKPIDHVYEVLMLIPDTESYDHDNSVLPRDILVSVVKKSGMIPEFISNKVEKEEESGDFVKQAPPDPSVLVKRPPVVTIMGHVDHGKTTLLDKLRNSNIVDQEFGGITQHIGAFKVIMPSGESICFLDTPGHAAFSAMRERGAHLTDIVVLVVAADDGVMQQTLESIHYAQDAGVPIIVAINKIDKNNADVARTKQMLLEHEIQLEEFGGDVQVVPISALKGTNLMELQEAILTQAELMNLKGDPVGLVEGRVVEARIDEKRGRLVTAVIQRGTLKRGDYLIAGTAWGKVRAMFDEFGDPVQAAPPSTPVEILGFREIPSAGDELLQVKTESELKSVIAWRQEQEKKRKQIEDYTVIAEKREEHLKDYRTALQARREKGIHKERRKGPRPKEIVTDIDDVHYSMVLKGDVDGSVEAILDTLDTYHSKKCHLDIIHYGVGAVTESDVEMAAIFNGDLFAFNVMVPVKVAELAKSKKVVIKKHNIIYRLFDDLISSINKKLPKIEEQVVTGEAKVLQVFQVTLPNKTKANIAGCRCTNGVISKKLGIKVLRNDEIVYIGKMVSLKHFKEEVDSIKKEQECGIGIDDPKFAFEPQDVITTYEIKLVDQEVDWQPGF</sequence>
<dbReference type="Pfam" id="PF11987">
    <property type="entry name" value="IF-2"/>
    <property type="match status" value="1"/>
</dbReference>
<evidence type="ECO:0000256" key="10">
    <source>
        <dbReference type="ARBA" id="ARBA00044200"/>
    </source>
</evidence>
<comment type="caution">
    <text evidence="12">The sequence shown here is derived from an EMBL/GenBank/DDBJ whole genome shotgun (WGS) entry which is preliminary data.</text>
</comment>
<evidence type="ECO:0000256" key="4">
    <source>
        <dbReference type="ARBA" id="ARBA00022741"/>
    </source>
</evidence>
<dbReference type="FunFam" id="3.40.50.10050:FF:000001">
    <property type="entry name" value="Translation initiation factor IF-2"/>
    <property type="match status" value="1"/>
</dbReference>
<proteinExistence type="inferred from homology"/>
<dbReference type="AlphaFoldDB" id="A0AAD8B3Y8"/>
<keyword evidence="5" id="KW-0648">Protein biosynthesis</keyword>
<reference evidence="12" key="2">
    <citation type="submission" date="2023-04" db="EMBL/GenBank/DDBJ databases">
        <authorList>
            <person name="Bu L."/>
            <person name="Lu L."/>
            <person name="Laidemitt M.R."/>
            <person name="Zhang S.M."/>
            <person name="Mutuku M."/>
            <person name="Mkoji G."/>
            <person name="Steinauer M."/>
            <person name="Loker E.S."/>
        </authorList>
    </citation>
    <scope>NUCLEOTIDE SEQUENCE</scope>
    <source>
        <strain evidence="12">KasaAsao</strain>
        <tissue evidence="12">Whole Snail</tissue>
    </source>
</reference>
<dbReference type="InterPro" id="IPR000795">
    <property type="entry name" value="T_Tr_GTP-bd_dom"/>
</dbReference>
<keyword evidence="4" id="KW-0547">Nucleotide-binding</keyword>
<dbReference type="Gene3D" id="2.40.30.10">
    <property type="entry name" value="Translation factors"/>
    <property type="match status" value="2"/>
</dbReference>
<dbReference type="FunFam" id="2.40.30.10:FF:000007">
    <property type="entry name" value="Translation initiation factor IF-2"/>
    <property type="match status" value="1"/>
</dbReference>
<dbReference type="CDD" id="cd01887">
    <property type="entry name" value="IF2_eIF5B"/>
    <property type="match status" value="1"/>
</dbReference>
<keyword evidence="3 12" id="KW-0396">Initiation factor</keyword>
<keyword evidence="13" id="KW-1185">Reference proteome</keyword>